<proteinExistence type="inferred from homology"/>
<dbReference type="InterPro" id="IPR036388">
    <property type="entry name" value="WH-like_DNA-bd_sf"/>
</dbReference>
<evidence type="ECO:0000256" key="1">
    <source>
        <dbReference type="ARBA" id="ARBA00010641"/>
    </source>
</evidence>
<sequence>MNGRQAARLLGLLPGPQQQVLRLRLVYGLSAEQTAAVLGSTPPVVRLAQHQALEVLRKELAERRGPRRNAVPND</sequence>
<dbReference type="SUPFAM" id="SSF88659">
    <property type="entry name" value="Sigma3 and sigma4 domains of RNA polymerase sigma factors"/>
    <property type="match status" value="1"/>
</dbReference>
<keyword evidence="4" id="KW-0804">Transcription</keyword>
<evidence type="ECO:0000256" key="3">
    <source>
        <dbReference type="ARBA" id="ARBA00023082"/>
    </source>
</evidence>
<evidence type="ECO:0000256" key="2">
    <source>
        <dbReference type="ARBA" id="ARBA00023015"/>
    </source>
</evidence>
<evidence type="ECO:0000256" key="4">
    <source>
        <dbReference type="ARBA" id="ARBA00023163"/>
    </source>
</evidence>
<keyword evidence="3" id="KW-0731">Sigma factor</keyword>
<dbReference type="EMBL" id="JAXAVV010000014">
    <property type="protein sequence ID" value="MDX8053038.1"/>
    <property type="molecule type" value="Genomic_DNA"/>
</dbReference>
<comment type="caution">
    <text evidence="6">The sequence shown here is derived from an EMBL/GenBank/DDBJ whole genome shotgun (WGS) entry which is preliminary data.</text>
</comment>
<protein>
    <submittedName>
        <fullName evidence="6">Sigma factor-like helix-turn-helix DNA-binding protein</fullName>
    </submittedName>
</protein>
<dbReference type="InterPro" id="IPR013324">
    <property type="entry name" value="RNA_pol_sigma_r3/r4-like"/>
</dbReference>
<dbReference type="RefSeq" id="WP_319986879.1">
    <property type="nucleotide sequence ID" value="NZ_JAXAVV010000014.1"/>
</dbReference>
<reference evidence="6 7" key="1">
    <citation type="submission" date="2023-11" db="EMBL/GenBank/DDBJ databases">
        <title>Lentzea sokolovensis, sp. nov., Lentzea kristufkii, sp. nov., and Lentzea miocenensis, sp. nov., rare actinobacteria from Sokolov Coal Basin, Miocene lacustrine sediment, Czech Republic.</title>
        <authorList>
            <person name="Lara A."/>
            <person name="Kotroba L."/>
            <person name="Nouioui I."/>
            <person name="Neumann-Schaal M."/>
            <person name="Mast Y."/>
            <person name="Chronakova A."/>
        </authorList>
    </citation>
    <scope>NUCLEOTIDE SEQUENCE [LARGE SCALE GENOMIC DNA]</scope>
    <source>
        <strain evidence="6 7">BCCO 10_0798</strain>
    </source>
</reference>
<evidence type="ECO:0000313" key="7">
    <source>
        <dbReference type="Proteomes" id="UP001271792"/>
    </source>
</evidence>
<dbReference type="Gene3D" id="1.10.10.10">
    <property type="entry name" value="Winged helix-like DNA-binding domain superfamily/Winged helix DNA-binding domain"/>
    <property type="match status" value="1"/>
</dbReference>
<evidence type="ECO:0000313" key="6">
    <source>
        <dbReference type="EMBL" id="MDX8053038.1"/>
    </source>
</evidence>
<dbReference type="Pfam" id="PF08281">
    <property type="entry name" value="Sigma70_r4_2"/>
    <property type="match status" value="1"/>
</dbReference>
<keyword evidence="7" id="KW-1185">Reference proteome</keyword>
<feature type="domain" description="RNA polymerase sigma factor 70 region 4 type 2" evidence="5">
    <location>
        <begin position="5"/>
        <end position="54"/>
    </location>
</feature>
<comment type="similarity">
    <text evidence="1">Belongs to the sigma-70 factor family. ECF subfamily.</text>
</comment>
<organism evidence="6 7">
    <name type="scientific">Lentzea kristufekii</name>
    <dbReference type="NCBI Taxonomy" id="3095430"/>
    <lineage>
        <taxon>Bacteria</taxon>
        <taxon>Bacillati</taxon>
        <taxon>Actinomycetota</taxon>
        <taxon>Actinomycetes</taxon>
        <taxon>Pseudonocardiales</taxon>
        <taxon>Pseudonocardiaceae</taxon>
        <taxon>Lentzea</taxon>
    </lineage>
</organism>
<evidence type="ECO:0000259" key="5">
    <source>
        <dbReference type="Pfam" id="PF08281"/>
    </source>
</evidence>
<accession>A0ABU4TY98</accession>
<dbReference type="Proteomes" id="UP001271792">
    <property type="component" value="Unassembled WGS sequence"/>
</dbReference>
<name>A0ABU4TY98_9PSEU</name>
<gene>
    <name evidence="6" type="ORF">SK571_26985</name>
</gene>
<dbReference type="InterPro" id="IPR013249">
    <property type="entry name" value="RNA_pol_sigma70_r4_t2"/>
</dbReference>
<keyword evidence="2" id="KW-0805">Transcription regulation</keyword>